<accession>A0ABT2HEK5</accession>
<dbReference type="EMBL" id="JANVAD010000002">
    <property type="protein sequence ID" value="MCS6521698.1"/>
    <property type="molecule type" value="Genomic_DNA"/>
</dbReference>
<keyword evidence="1" id="KW-0812">Transmembrane</keyword>
<organism evidence="2 3">
    <name type="scientific">Curtobacterium citreum</name>
    <dbReference type="NCBI Taxonomy" id="2036"/>
    <lineage>
        <taxon>Bacteria</taxon>
        <taxon>Bacillati</taxon>
        <taxon>Actinomycetota</taxon>
        <taxon>Actinomycetes</taxon>
        <taxon>Micrococcales</taxon>
        <taxon>Microbacteriaceae</taxon>
        <taxon>Curtobacterium</taxon>
    </lineage>
</organism>
<protein>
    <recommendedName>
        <fullName evidence="4">Nuclease-like protein</fullName>
    </recommendedName>
</protein>
<dbReference type="Proteomes" id="UP001652264">
    <property type="component" value="Unassembled WGS sequence"/>
</dbReference>
<keyword evidence="1" id="KW-1133">Transmembrane helix</keyword>
<evidence type="ECO:0000256" key="1">
    <source>
        <dbReference type="SAM" id="Phobius"/>
    </source>
</evidence>
<evidence type="ECO:0000313" key="3">
    <source>
        <dbReference type="Proteomes" id="UP001652264"/>
    </source>
</evidence>
<feature type="transmembrane region" description="Helical" evidence="1">
    <location>
        <begin position="35"/>
        <end position="60"/>
    </location>
</feature>
<comment type="caution">
    <text evidence="2">The sequence shown here is derived from an EMBL/GenBank/DDBJ whole genome shotgun (WGS) entry which is preliminary data.</text>
</comment>
<evidence type="ECO:0008006" key="4">
    <source>
        <dbReference type="Google" id="ProtNLM"/>
    </source>
</evidence>
<name>A0ABT2HEK5_9MICO</name>
<reference evidence="2 3" key="1">
    <citation type="submission" date="2022-08" db="EMBL/GenBank/DDBJ databases">
        <title>Taxonomy of Curtobacterium flaccumfaciens.</title>
        <authorList>
            <person name="Osdaghi E."/>
            <person name="Taghavi S.M."/>
            <person name="Hamidizade M."/>
            <person name="Abachi H."/>
            <person name="Fazliarab A."/>
            <person name="Baeyen S."/>
            <person name="Portier P."/>
            <person name="Van Vaerenbergh J."/>
            <person name="Jacques M.-A."/>
        </authorList>
    </citation>
    <scope>NUCLEOTIDE SEQUENCE [LARGE SCALE GENOMIC DNA]</scope>
    <source>
        <strain evidence="2 3">LMG8786T</strain>
    </source>
</reference>
<dbReference type="RefSeq" id="WP_058742648.1">
    <property type="nucleotide sequence ID" value="NZ_BMNV01000003.1"/>
</dbReference>
<gene>
    <name evidence="2" type="ORF">NYQ28_03855</name>
</gene>
<evidence type="ECO:0000313" key="2">
    <source>
        <dbReference type="EMBL" id="MCS6521698.1"/>
    </source>
</evidence>
<keyword evidence="3" id="KW-1185">Reference proteome</keyword>
<keyword evidence="1" id="KW-0472">Membrane</keyword>
<proteinExistence type="predicted"/>
<sequence length="270" mass="29698">MIPAALVPVSYLVLVVAGSSLGALGNDSDHVGWSLLGLLVLLCAMVAPIVFLVIALRNGYRAFRSWRRRHGHFTKREAIVRQHEDAHAAGWQHARWLRSVLEQRELPPEVEVWGVVPWAGEHFFLAGPLQYSRYYGTDVVYGQSSVVAFGRPAWVAGAVIGNAIGNSVARSRARSAAVTQWREHQQAEVLVSNERIVCNVVGRGWLSFPFTAVTAVYPDPERFNVVLEFGDTSPLSLTGPMAPAVSTLSVMLTHGHEALRTHPALEPLRR</sequence>